<organism evidence="2 3">
    <name type="scientific">Austropuccinia psidii MF-1</name>
    <dbReference type="NCBI Taxonomy" id="1389203"/>
    <lineage>
        <taxon>Eukaryota</taxon>
        <taxon>Fungi</taxon>
        <taxon>Dikarya</taxon>
        <taxon>Basidiomycota</taxon>
        <taxon>Pucciniomycotina</taxon>
        <taxon>Pucciniomycetes</taxon>
        <taxon>Pucciniales</taxon>
        <taxon>Sphaerophragmiaceae</taxon>
        <taxon>Austropuccinia</taxon>
    </lineage>
</organism>
<protein>
    <submittedName>
        <fullName evidence="2">Uncharacterized protein</fullName>
    </submittedName>
</protein>
<reference evidence="2" key="1">
    <citation type="submission" date="2021-03" db="EMBL/GenBank/DDBJ databases">
        <title>Draft genome sequence of rust myrtle Austropuccinia psidii MF-1, a brazilian biotype.</title>
        <authorList>
            <person name="Quecine M.C."/>
            <person name="Pachon D.M.R."/>
            <person name="Bonatelli M.L."/>
            <person name="Correr F.H."/>
            <person name="Franceschini L.M."/>
            <person name="Leite T.F."/>
            <person name="Margarido G.R.A."/>
            <person name="Almeida C.A."/>
            <person name="Ferrarezi J.A."/>
            <person name="Labate C.A."/>
        </authorList>
    </citation>
    <scope>NUCLEOTIDE SEQUENCE</scope>
    <source>
        <strain evidence="2">MF-1</strain>
    </source>
</reference>
<feature type="compositionally biased region" description="Basic and acidic residues" evidence="1">
    <location>
        <begin position="1"/>
        <end position="19"/>
    </location>
</feature>
<proteinExistence type="predicted"/>
<feature type="compositionally biased region" description="Basic residues" evidence="1">
    <location>
        <begin position="44"/>
        <end position="56"/>
    </location>
</feature>
<keyword evidence="3" id="KW-1185">Reference proteome</keyword>
<evidence type="ECO:0000313" key="3">
    <source>
        <dbReference type="Proteomes" id="UP000765509"/>
    </source>
</evidence>
<evidence type="ECO:0000256" key="1">
    <source>
        <dbReference type="SAM" id="MobiDB-lite"/>
    </source>
</evidence>
<dbReference type="EMBL" id="AVOT02089041">
    <property type="protein sequence ID" value="MBW0571889.1"/>
    <property type="molecule type" value="Genomic_DNA"/>
</dbReference>
<feature type="compositionally biased region" description="Polar residues" evidence="1">
    <location>
        <begin position="60"/>
        <end position="69"/>
    </location>
</feature>
<name>A0A9Q3K0E0_9BASI</name>
<dbReference type="Proteomes" id="UP000765509">
    <property type="component" value="Unassembled WGS sequence"/>
</dbReference>
<comment type="caution">
    <text evidence="2">The sequence shown here is derived from an EMBL/GenBank/DDBJ whole genome shotgun (WGS) entry which is preliminary data.</text>
</comment>
<feature type="region of interest" description="Disordered" evidence="1">
    <location>
        <begin position="1"/>
        <end position="69"/>
    </location>
</feature>
<dbReference type="AlphaFoldDB" id="A0A9Q3K0E0"/>
<gene>
    <name evidence="2" type="ORF">O181_111604</name>
</gene>
<sequence>MASIDEKKNIMLLTEERRKNNPPPPKQVPKISPVASIRNSNMKKQPKAQKRAKARHQPQTLTAKATESQRFSRMPWKMYFRWPEK</sequence>
<evidence type="ECO:0000313" key="2">
    <source>
        <dbReference type="EMBL" id="MBW0571889.1"/>
    </source>
</evidence>
<accession>A0A9Q3K0E0</accession>